<evidence type="ECO:0000256" key="2">
    <source>
        <dbReference type="ARBA" id="ARBA00005582"/>
    </source>
</evidence>
<evidence type="ECO:0000259" key="5">
    <source>
        <dbReference type="PROSITE" id="PS51462"/>
    </source>
</evidence>
<feature type="domain" description="Nudix hydrolase" evidence="5">
    <location>
        <begin position="173"/>
        <end position="312"/>
    </location>
</feature>
<dbReference type="InterPro" id="IPR020476">
    <property type="entry name" value="Nudix_hydrolase"/>
</dbReference>
<dbReference type="InterPro" id="IPR015797">
    <property type="entry name" value="NUDIX_hydrolase-like_dom_sf"/>
</dbReference>
<comment type="cofactor">
    <cofactor evidence="1">
        <name>Mg(2+)</name>
        <dbReference type="ChEBI" id="CHEBI:18420"/>
    </cofactor>
</comment>
<dbReference type="Gene3D" id="3.90.79.10">
    <property type="entry name" value="Nucleoside Triphosphate Pyrophosphohydrolase"/>
    <property type="match status" value="1"/>
</dbReference>
<dbReference type="Pfam" id="PF00293">
    <property type="entry name" value="NUDIX"/>
    <property type="match status" value="1"/>
</dbReference>
<dbReference type="PANTHER" id="PTHR43046">
    <property type="entry name" value="GDP-MANNOSE MANNOSYL HYDROLASE"/>
    <property type="match status" value="1"/>
</dbReference>
<dbReference type="RefSeq" id="WP_310910662.1">
    <property type="nucleotide sequence ID" value="NZ_JAVLVT010000001.1"/>
</dbReference>
<organism evidence="6 7">
    <name type="scientific">Lipingzhangella rawalii</name>
    <dbReference type="NCBI Taxonomy" id="2055835"/>
    <lineage>
        <taxon>Bacteria</taxon>
        <taxon>Bacillati</taxon>
        <taxon>Actinomycetota</taxon>
        <taxon>Actinomycetes</taxon>
        <taxon>Streptosporangiales</taxon>
        <taxon>Nocardiopsidaceae</taxon>
        <taxon>Lipingzhangella</taxon>
    </lineage>
</organism>
<sequence length="317" mass="34750">MTQPNHHRRLRRLTAQLVARTPTGHIALHPDPDQPRLPGASVPFGADPADVARTSLEVSIDTPLHPLAVHSEFTTLDVPDSDGDGHDGCGRPLQLHIDRLVYTCSLPSFPTAHIHWWRPNGSESPITEHGADPPPHKLLTERDSHDCAQLRRLSCPPPHKLLTERDSHDCAQLRRLSCYGLAIDPAGRVLLTRISPGYPGAGYWHLPGGGVEHGETVSQALTRELREETGQQGHIGPLLAIHPYRMRGSRLMSPGADIAAVWIFQRVHIPDPCAPHVREHTGSTCAAAWFTTDHLATLPLSPTARHGLSLLDPHPNH</sequence>
<gene>
    <name evidence="6" type="ORF">RIF23_02445</name>
</gene>
<reference evidence="7" key="1">
    <citation type="submission" date="2023-07" db="EMBL/GenBank/DDBJ databases">
        <title>Novel species in the genus Lipingzhangella isolated from Sambhar Salt Lake.</title>
        <authorList>
            <person name="Jiya N."/>
            <person name="Kajale S."/>
            <person name="Sharma A."/>
        </authorList>
    </citation>
    <scope>NUCLEOTIDE SEQUENCE [LARGE SCALE GENOMIC DNA]</scope>
    <source>
        <strain evidence="7">LS1_29</strain>
    </source>
</reference>
<dbReference type="CDD" id="cd02883">
    <property type="entry name" value="NUDIX_Hydrolase"/>
    <property type="match status" value="1"/>
</dbReference>
<evidence type="ECO:0000256" key="3">
    <source>
        <dbReference type="ARBA" id="ARBA00022801"/>
    </source>
</evidence>
<accession>A0ABU2H1G9</accession>
<evidence type="ECO:0000313" key="6">
    <source>
        <dbReference type="EMBL" id="MDS1269152.1"/>
    </source>
</evidence>
<dbReference type="EMBL" id="JAVLVT010000001">
    <property type="protein sequence ID" value="MDS1269152.1"/>
    <property type="molecule type" value="Genomic_DNA"/>
</dbReference>
<keyword evidence="7" id="KW-1185">Reference proteome</keyword>
<comment type="caution">
    <text evidence="6">The sequence shown here is derived from an EMBL/GenBank/DDBJ whole genome shotgun (WGS) entry which is preliminary data.</text>
</comment>
<evidence type="ECO:0000256" key="1">
    <source>
        <dbReference type="ARBA" id="ARBA00001946"/>
    </source>
</evidence>
<dbReference type="PROSITE" id="PS51462">
    <property type="entry name" value="NUDIX"/>
    <property type="match status" value="1"/>
</dbReference>
<dbReference type="InterPro" id="IPR020084">
    <property type="entry name" value="NUDIX_hydrolase_CS"/>
</dbReference>
<dbReference type="PROSITE" id="PS00893">
    <property type="entry name" value="NUDIX_BOX"/>
    <property type="match status" value="1"/>
</dbReference>
<dbReference type="PRINTS" id="PR00502">
    <property type="entry name" value="NUDIXFAMILY"/>
</dbReference>
<evidence type="ECO:0000313" key="7">
    <source>
        <dbReference type="Proteomes" id="UP001250214"/>
    </source>
</evidence>
<proteinExistence type="inferred from homology"/>
<comment type="similarity">
    <text evidence="2 4">Belongs to the Nudix hydrolase family.</text>
</comment>
<dbReference type="InterPro" id="IPR000086">
    <property type="entry name" value="NUDIX_hydrolase_dom"/>
</dbReference>
<dbReference type="PANTHER" id="PTHR43046:SF14">
    <property type="entry name" value="MUTT_NUDIX FAMILY PROTEIN"/>
    <property type="match status" value="1"/>
</dbReference>
<evidence type="ECO:0000256" key="4">
    <source>
        <dbReference type="RuleBase" id="RU003476"/>
    </source>
</evidence>
<dbReference type="SUPFAM" id="SSF55811">
    <property type="entry name" value="Nudix"/>
    <property type="match status" value="1"/>
</dbReference>
<name>A0ABU2H1G9_9ACTN</name>
<dbReference type="Proteomes" id="UP001250214">
    <property type="component" value="Unassembled WGS sequence"/>
</dbReference>
<keyword evidence="3 4" id="KW-0378">Hydrolase</keyword>
<protein>
    <submittedName>
        <fullName evidence="6">NUDIX domain-containing protein</fullName>
    </submittedName>
</protein>